<dbReference type="PROSITE" id="PS50893">
    <property type="entry name" value="ABC_TRANSPORTER_2"/>
    <property type="match status" value="1"/>
</dbReference>
<dbReference type="EC" id="3.6.3.-" evidence="6"/>
<name>A0A2X1ZUQ0_9FIRM</name>
<dbReference type="PANTHER" id="PTHR43776">
    <property type="entry name" value="TRANSPORT ATP-BINDING PROTEIN"/>
    <property type="match status" value="1"/>
</dbReference>
<dbReference type="Pfam" id="PF00005">
    <property type="entry name" value="ABC_tran"/>
    <property type="match status" value="1"/>
</dbReference>
<dbReference type="EMBL" id="UATM01000032">
    <property type="protein sequence ID" value="SPY47086.1"/>
    <property type="molecule type" value="Genomic_DNA"/>
</dbReference>
<evidence type="ECO:0000256" key="1">
    <source>
        <dbReference type="ARBA" id="ARBA00005417"/>
    </source>
</evidence>
<evidence type="ECO:0000313" key="6">
    <source>
        <dbReference type="EMBL" id="SPY47086.1"/>
    </source>
</evidence>
<accession>A0A2X1ZUQ0</accession>
<dbReference type="InterPro" id="IPR017871">
    <property type="entry name" value="ABC_transporter-like_CS"/>
</dbReference>
<dbReference type="Proteomes" id="UP000250070">
    <property type="component" value="Unassembled WGS sequence"/>
</dbReference>
<dbReference type="AlphaFoldDB" id="A0A2X1ZUQ0"/>
<keyword evidence="3" id="KW-0547">Nucleotide-binding</keyword>
<dbReference type="CDD" id="cd03257">
    <property type="entry name" value="ABC_NikE_OppD_transporters"/>
    <property type="match status" value="1"/>
</dbReference>
<dbReference type="SMART" id="SM00382">
    <property type="entry name" value="AAA"/>
    <property type="match status" value="1"/>
</dbReference>
<evidence type="ECO:0000259" key="5">
    <source>
        <dbReference type="PROSITE" id="PS50893"/>
    </source>
</evidence>
<keyword evidence="6" id="KW-0378">Hydrolase</keyword>
<gene>
    <name evidence="6" type="primary">gsiA_2</name>
    <name evidence="6" type="ORF">NCTC13076_00983</name>
</gene>
<dbReference type="InterPro" id="IPR003593">
    <property type="entry name" value="AAA+_ATPase"/>
</dbReference>
<dbReference type="PANTHER" id="PTHR43776:SF7">
    <property type="entry name" value="D,D-DIPEPTIDE TRANSPORT ATP-BINDING PROTEIN DDPF-RELATED"/>
    <property type="match status" value="1"/>
</dbReference>
<evidence type="ECO:0000256" key="2">
    <source>
        <dbReference type="ARBA" id="ARBA00022448"/>
    </source>
</evidence>
<dbReference type="GO" id="GO:0005524">
    <property type="term" value="F:ATP binding"/>
    <property type="evidence" value="ECO:0007669"/>
    <property type="project" value="UniProtKB-KW"/>
</dbReference>
<dbReference type="InterPro" id="IPR027417">
    <property type="entry name" value="P-loop_NTPase"/>
</dbReference>
<keyword evidence="4 6" id="KW-0067">ATP-binding</keyword>
<proteinExistence type="inferred from homology"/>
<evidence type="ECO:0000313" key="7">
    <source>
        <dbReference type="Proteomes" id="UP000250070"/>
    </source>
</evidence>
<dbReference type="PROSITE" id="PS00211">
    <property type="entry name" value="ABC_TRANSPORTER_1"/>
    <property type="match status" value="1"/>
</dbReference>
<protein>
    <submittedName>
        <fullName evidence="6">Glutathione import ATP-binding protein GsiA</fullName>
        <ecNumber evidence="6">3.6.3.-</ecNumber>
    </submittedName>
</protein>
<organism evidence="6 7">
    <name type="scientific">Peptoniphilus harei</name>
    <dbReference type="NCBI Taxonomy" id="54005"/>
    <lineage>
        <taxon>Bacteria</taxon>
        <taxon>Bacillati</taxon>
        <taxon>Bacillota</taxon>
        <taxon>Tissierellia</taxon>
        <taxon>Tissierellales</taxon>
        <taxon>Peptoniphilaceae</taxon>
        <taxon>Peptoniphilus</taxon>
    </lineage>
</organism>
<comment type="similarity">
    <text evidence="1">Belongs to the ABC transporter superfamily.</text>
</comment>
<reference evidence="6 7" key="1">
    <citation type="submission" date="2018-06" db="EMBL/GenBank/DDBJ databases">
        <authorList>
            <consortium name="Pathogen Informatics"/>
            <person name="Doyle S."/>
        </authorList>
    </citation>
    <scope>NUCLEOTIDE SEQUENCE [LARGE SCALE GENOMIC DNA]</scope>
    <source>
        <strain evidence="6 7">NCTC13076</strain>
    </source>
</reference>
<dbReference type="SUPFAM" id="SSF52540">
    <property type="entry name" value="P-loop containing nucleoside triphosphate hydrolases"/>
    <property type="match status" value="1"/>
</dbReference>
<evidence type="ECO:0000256" key="3">
    <source>
        <dbReference type="ARBA" id="ARBA00022741"/>
    </source>
</evidence>
<dbReference type="InterPro" id="IPR003439">
    <property type="entry name" value="ABC_transporter-like_ATP-bd"/>
</dbReference>
<feature type="domain" description="ABC transporter" evidence="5">
    <location>
        <begin position="20"/>
        <end position="265"/>
    </location>
</feature>
<evidence type="ECO:0000256" key="4">
    <source>
        <dbReference type="ARBA" id="ARBA00022840"/>
    </source>
</evidence>
<dbReference type="InterPro" id="IPR050319">
    <property type="entry name" value="ABC_transp_ATP-bind"/>
</dbReference>
<dbReference type="GO" id="GO:0016887">
    <property type="term" value="F:ATP hydrolysis activity"/>
    <property type="evidence" value="ECO:0007669"/>
    <property type="project" value="InterPro"/>
</dbReference>
<keyword evidence="2" id="KW-0813">Transport</keyword>
<sequence>MAKRSAASCTGDIMEEKVILQVKNVNKEFNLGKKKVLKAVDDISFDLKTSHTLGVVGESGSGKSTLARCIMGLYPDATGQIIYKGKNILEENQRELKEYRKDVQMIFQDPYSSLNPRKKCKDIIASGIRNLLGERDKKKIHKKVLETMEICGLSEYHMERYPHEFSGGQRQRISIARALAVDPKIIIADEPTSALDVSIQAQIINLMEDLQKDLGLSMIFISHDLSVVRHVAEEVLVMYHGKCVEYDESEEVFENPKMDYTKKLLSSVPGKTLAKCDDL</sequence>
<dbReference type="STRING" id="54005.HMPREF3229_01538"/>
<dbReference type="GO" id="GO:0055085">
    <property type="term" value="P:transmembrane transport"/>
    <property type="evidence" value="ECO:0007669"/>
    <property type="project" value="UniProtKB-ARBA"/>
</dbReference>
<dbReference type="Gene3D" id="3.40.50.300">
    <property type="entry name" value="P-loop containing nucleotide triphosphate hydrolases"/>
    <property type="match status" value="1"/>
</dbReference>
<dbReference type="FunFam" id="3.40.50.300:FF:000016">
    <property type="entry name" value="Oligopeptide ABC transporter ATP-binding component"/>
    <property type="match status" value="1"/>
</dbReference>